<organism evidence="1 2">
    <name type="scientific">Flavihumibacter stibioxidans</name>
    <dbReference type="NCBI Taxonomy" id="1834163"/>
    <lineage>
        <taxon>Bacteria</taxon>
        <taxon>Pseudomonadati</taxon>
        <taxon>Bacteroidota</taxon>
        <taxon>Chitinophagia</taxon>
        <taxon>Chitinophagales</taxon>
        <taxon>Chitinophagaceae</taxon>
        <taxon>Flavihumibacter</taxon>
    </lineage>
</organism>
<accession>A0ABR7MBL3</accession>
<evidence type="ECO:0000313" key="2">
    <source>
        <dbReference type="Proteomes" id="UP000765802"/>
    </source>
</evidence>
<evidence type="ECO:0000313" key="1">
    <source>
        <dbReference type="EMBL" id="MBC6492433.1"/>
    </source>
</evidence>
<dbReference type="EMBL" id="MBUA01000028">
    <property type="protein sequence ID" value="MBC6492433.1"/>
    <property type="molecule type" value="Genomic_DNA"/>
</dbReference>
<dbReference type="InterPro" id="IPR011466">
    <property type="entry name" value="DUF1572"/>
</dbReference>
<proteinExistence type="predicted"/>
<dbReference type="RefSeq" id="WP_187257755.1">
    <property type="nucleotide sequence ID" value="NZ_JBHULF010000020.1"/>
</dbReference>
<protein>
    <recommendedName>
        <fullName evidence="3">DUF1572 domain-containing protein</fullName>
    </recommendedName>
</protein>
<dbReference type="InterPro" id="IPR034660">
    <property type="entry name" value="DinB/YfiT-like"/>
</dbReference>
<keyword evidence="2" id="KW-1185">Reference proteome</keyword>
<comment type="caution">
    <text evidence="1">The sequence shown here is derived from an EMBL/GenBank/DDBJ whole genome shotgun (WGS) entry which is preliminary data.</text>
</comment>
<evidence type="ECO:0008006" key="3">
    <source>
        <dbReference type="Google" id="ProtNLM"/>
    </source>
</evidence>
<name>A0ABR7MBL3_9BACT</name>
<dbReference type="Proteomes" id="UP000765802">
    <property type="component" value="Unassembled WGS sequence"/>
</dbReference>
<sequence length="184" mass="20954">MSLGQKYLSSIRKHFRAYKDLGDRTLAQLNTEQLNICPAEGSNSITIIIRHMHGNMLSRFTNFLTEDGEKSWRQRDQEFEPPDGWHPTGEEIRLLWEEGWGCLLETIDKLEEADLGKTVMIRQEPHFVPDAINRQLAHHASHVGQIVYIGKMLLGKTWNSLSIPIGGSAQFNQDMERKQPGSSG</sequence>
<reference evidence="1 2" key="1">
    <citation type="submission" date="2016-07" db="EMBL/GenBank/DDBJ databases">
        <title>Genome analysis of Flavihumibacter stibioxidans YS-17.</title>
        <authorList>
            <person name="Shi K."/>
            <person name="Han Y."/>
            <person name="Wang G."/>
        </authorList>
    </citation>
    <scope>NUCLEOTIDE SEQUENCE [LARGE SCALE GENOMIC DNA]</scope>
    <source>
        <strain evidence="1 2">YS-17</strain>
    </source>
</reference>
<dbReference type="Pfam" id="PF07609">
    <property type="entry name" value="DUF1572"/>
    <property type="match status" value="1"/>
</dbReference>
<gene>
    <name evidence="1" type="ORF">BC349_15335</name>
</gene>
<dbReference type="SUPFAM" id="SSF109854">
    <property type="entry name" value="DinB/YfiT-like putative metalloenzymes"/>
    <property type="match status" value="1"/>
</dbReference>
<dbReference type="Gene3D" id="1.20.120.450">
    <property type="entry name" value="dinb family like domain"/>
    <property type="match status" value="1"/>
</dbReference>